<dbReference type="GO" id="GO:0016042">
    <property type="term" value="P:lipid catabolic process"/>
    <property type="evidence" value="ECO:0007669"/>
    <property type="project" value="UniProtKB-KW"/>
</dbReference>
<comment type="similarity">
    <text evidence="1">Belongs to the AB hydrolase superfamily. Lipase family.</text>
</comment>
<dbReference type="InterPro" id="IPR006693">
    <property type="entry name" value="AB_hydrolase_lipase"/>
</dbReference>
<dbReference type="GO" id="GO:0016787">
    <property type="term" value="F:hydrolase activity"/>
    <property type="evidence" value="ECO:0007669"/>
    <property type="project" value="UniProtKB-KW"/>
</dbReference>
<evidence type="ECO:0000256" key="3">
    <source>
        <dbReference type="ARBA" id="ARBA00022801"/>
    </source>
</evidence>
<evidence type="ECO:0000256" key="4">
    <source>
        <dbReference type="ARBA" id="ARBA00022963"/>
    </source>
</evidence>
<keyword evidence="5" id="KW-0443">Lipid metabolism</keyword>
<evidence type="ECO:0000256" key="1">
    <source>
        <dbReference type="ARBA" id="ARBA00010701"/>
    </source>
</evidence>
<organism evidence="9">
    <name type="scientific">Papilio xuthus</name>
    <name type="common">Asian swallowtail butterfly</name>
    <dbReference type="NCBI Taxonomy" id="66420"/>
    <lineage>
        <taxon>Eukaryota</taxon>
        <taxon>Metazoa</taxon>
        <taxon>Ecdysozoa</taxon>
        <taxon>Arthropoda</taxon>
        <taxon>Hexapoda</taxon>
        <taxon>Insecta</taxon>
        <taxon>Pterygota</taxon>
        <taxon>Neoptera</taxon>
        <taxon>Endopterygota</taxon>
        <taxon>Lepidoptera</taxon>
        <taxon>Glossata</taxon>
        <taxon>Ditrysia</taxon>
        <taxon>Papilionoidea</taxon>
        <taxon>Papilionidae</taxon>
        <taxon>Papilioninae</taxon>
        <taxon>Papilio</taxon>
    </lineage>
</organism>
<name>A0AAJ7EIZ0_PAPXU</name>
<keyword evidence="3" id="KW-0378">Hydrolase</keyword>
<feature type="chain" id="PRO_5042536597" evidence="7">
    <location>
        <begin position="21"/>
        <end position="483"/>
    </location>
</feature>
<accession>A0AAJ7EIZ0</accession>
<evidence type="ECO:0000256" key="2">
    <source>
        <dbReference type="ARBA" id="ARBA00022729"/>
    </source>
</evidence>
<keyword evidence="4" id="KW-0442">Lipid degradation</keyword>
<dbReference type="InterPro" id="IPR029058">
    <property type="entry name" value="AB_hydrolase_fold"/>
</dbReference>
<keyword evidence="6" id="KW-0325">Glycoprotein</keyword>
<sequence>MRTILIFSIIFISYHKSVCAKGFLRFVSEKMGDFAYTLLDTIRNVGDRLSNFFQNHATVKKGITTLPRKTYFWRDATAKYTKTTKPLKRTAKQAPPVSAYTTKTLHYKVRTDPMSSMDTPQLITLHGRRAESHIVLTEDGYLLTLHRIVASRLKRTADVKNNTVLLHHGLLGSSADWVLLGAKKSLPYLLSNLGYDVWLANARGNVYSRGHVSKSINNSDFWKFSWQEMGQYDLPAIIHYIRLVKNTSDPISFVGHSMGATALLVLLSTSPIFNTFIRIGILIAPLAFMVNSKGPLRMFGSFAPQPPLLQQVMSTGEFMPSKVTPEWLSSRHCARPQVLCRNPLFFLAGDILQGHLWDENLLTRVLNHVPAGTSTYTISHYAQLTRNGKFHKFGDVITEFPLNRISLPIALISSSDDWLAPLPDVKKLYFGLSNPIDHFVIRNDNFSHTEFVWGPKADIIVFRKVIDYIENGLSLSVIKLNEV</sequence>
<dbReference type="FunFam" id="3.40.50.1820:FF:000057">
    <property type="entry name" value="Lipase"/>
    <property type="match status" value="1"/>
</dbReference>
<feature type="domain" description="Partial AB-hydrolase lipase" evidence="8">
    <location>
        <begin position="120"/>
        <end position="179"/>
    </location>
</feature>
<dbReference type="RefSeq" id="XP_013179149.1">
    <property type="nucleotide sequence ID" value="XM_013323695.1"/>
</dbReference>
<protein>
    <submittedName>
        <fullName evidence="9">Lipase 3-like</fullName>
    </submittedName>
</protein>
<reference evidence="9" key="1">
    <citation type="submission" date="2025-08" db="UniProtKB">
        <authorList>
            <consortium name="RefSeq"/>
        </authorList>
    </citation>
    <scope>IDENTIFICATION</scope>
</reference>
<evidence type="ECO:0000256" key="5">
    <source>
        <dbReference type="ARBA" id="ARBA00023098"/>
    </source>
</evidence>
<dbReference type="KEGG" id="pxu:106126206"/>
<dbReference type="AlphaFoldDB" id="A0AAJ7EIZ0"/>
<dbReference type="SUPFAM" id="SSF53474">
    <property type="entry name" value="alpha/beta-Hydrolases"/>
    <property type="match status" value="1"/>
</dbReference>
<evidence type="ECO:0000256" key="7">
    <source>
        <dbReference type="SAM" id="SignalP"/>
    </source>
</evidence>
<feature type="signal peptide" evidence="7">
    <location>
        <begin position="1"/>
        <end position="20"/>
    </location>
</feature>
<evidence type="ECO:0000256" key="6">
    <source>
        <dbReference type="ARBA" id="ARBA00023180"/>
    </source>
</evidence>
<dbReference type="PANTHER" id="PTHR11005">
    <property type="entry name" value="LYSOSOMAL ACID LIPASE-RELATED"/>
    <property type="match status" value="1"/>
</dbReference>
<proteinExistence type="inferred from homology"/>
<dbReference type="Pfam" id="PF04083">
    <property type="entry name" value="Abhydro_lipase"/>
    <property type="match status" value="1"/>
</dbReference>
<dbReference type="Gene3D" id="3.40.50.1820">
    <property type="entry name" value="alpha/beta hydrolase"/>
    <property type="match status" value="1"/>
</dbReference>
<keyword evidence="2 7" id="KW-0732">Signal</keyword>
<dbReference type="Proteomes" id="UP000694872">
    <property type="component" value="Unplaced"/>
</dbReference>
<dbReference type="GeneID" id="106126206"/>
<evidence type="ECO:0000259" key="8">
    <source>
        <dbReference type="Pfam" id="PF04083"/>
    </source>
</evidence>
<gene>
    <name evidence="9" type="primary">LOC106126206</name>
</gene>
<evidence type="ECO:0000313" key="9">
    <source>
        <dbReference type="RefSeq" id="XP_013179149.1"/>
    </source>
</evidence>